<dbReference type="PANTHER" id="PTHR24364">
    <property type="entry name" value="LP06937P"/>
    <property type="match status" value="1"/>
</dbReference>
<dbReference type="SUPFAM" id="SSF52058">
    <property type="entry name" value="L domain-like"/>
    <property type="match status" value="1"/>
</dbReference>
<gene>
    <name evidence="6" type="primary">Tpbg_0</name>
    <name evidence="6" type="ORF">GTO93_0000205</name>
</gene>
<evidence type="ECO:0000256" key="2">
    <source>
        <dbReference type="ARBA" id="ARBA00022729"/>
    </source>
</evidence>
<reference evidence="6" key="1">
    <citation type="journal article" date="2021" name="Cell">
        <title>Tracing the genetic footprints of vertebrate landing in non-teleost ray-finned fishes.</title>
        <authorList>
            <person name="Bi X."/>
            <person name="Wang K."/>
            <person name="Yang L."/>
            <person name="Pan H."/>
            <person name="Jiang H."/>
            <person name="Wei Q."/>
            <person name="Fang M."/>
            <person name="Yu H."/>
            <person name="Zhu C."/>
            <person name="Cai Y."/>
            <person name="He Y."/>
            <person name="Gan X."/>
            <person name="Zeng H."/>
            <person name="Yu D."/>
            <person name="Zhu Y."/>
            <person name="Jiang H."/>
            <person name="Qiu Q."/>
            <person name="Yang H."/>
            <person name="Zhang Y.E."/>
            <person name="Wang W."/>
            <person name="Zhu M."/>
            <person name="He S."/>
            <person name="Zhang G."/>
        </authorList>
    </citation>
    <scope>NUCLEOTIDE SEQUENCE</scope>
    <source>
        <strain evidence="6">Pddl_001</strain>
    </source>
</reference>
<dbReference type="SMART" id="SM00369">
    <property type="entry name" value="LRR_TYP"/>
    <property type="match status" value="5"/>
</dbReference>
<keyword evidence="7" id="KW-1185">Reference proteome</keyword>
<comment type="caution">
    <text evidence="6">The sequence shown here is derived from an EMBL/GenBank/DDBJ whole genome shotgun (WGS) entry which is preliminary data.</text>
</comment>
<accession>A0ABS2YGI7</accession>
<name>A0ABS2YGI7_POLSP</name>
<dbReference type="EMBL" id="JAAWVQ010149086">
    <property type="protein sequence ID" value="MBN3285543.1"/>
    <property type="molecule type" value="Genomic_DNA"/>
</dbReference>
<dbReference type="InterPro" id="IPR001611">
    <property type="entry name" value="Leu-rich_rpt"/>
</dbReference>
<keyword evidence="1" id="KW-0433">Leucine-rich repeat</keyword>
<dbReference type="PROSITE" id="PS51450">
    <property type="entry name" value="LRR"/>
    <property type="match status" value="2"/>
</dbReference>
<evidence type="ECO:0000313" key="7">
    <source>
        <dbReference type="Proteomes" id="UP001166093"/>
    </source>
</evidence>
<dbReference type="Pfam" id="PF13855">
    <property type="entry name" value="LRR_8"/>
    <property type="match status" value="2"/>
</dbReference>
<keyword evidence="2" id="KW-0732">Signal</keyword>
<feature type="domain" description="LRRCT" evidence="5">
    <location>
        <begin position="205"/>
        <end position="256"/>
    </location>
</feature>
<feature type="non-terminal residue" evidence="6">
    <location>
        <position position="325"/>
    </location>
</feature>
<evidence type="ECO:0000313" key="6">
    <source>
        <dbReference type="EMBL" id="MBN3285543.1"/>
    </source>
</evidence>
<evidence type="ECO:0000256" key="1">
    <source>
        <dbReference type="ARBA" id="ARBA00022614"/>
    </source>
</evidence>
<keyword evidence="4" id="KW-0812">Transmembrane</keyword>
<dbReference type="PRINTS" id="PR00019">
    <property type="entry name" value="LEURICHRPT"/>
</dbReference>
<dbReference type="InterPro" id="IPR032675">
    <property type="entry name" value="LRR_dom_sf"/>
</dbReference>
<dbReference type="Proteomes" id="UP001166093">
    <property type="component" value="Unassembled WGS sequence"/>
</dbReference>
<evidence type="ECO:0000256" key="3">
    <source>
        <dbReference type="ARBA" id="ARBA00022737"/>
    </source>
</evidence>
<dbReference type="Gene3D" id="3.80.10.10">
    <property type="entry name" value="Ribonuclease Inhibitor"/>
    <property type="match status" value="2"/>
</dbReference>
<dbReference type="SMART" id="SM00082">
    <property type="entry name" value="LRRCT"/>
    <property type="match status" value="1"/>
</dbReference>
<dbReference type="InterPro" id="IPR052286">
    <property type="entry name" value="Wnt_signaling_inhibitor"/>
</dbReference>
<keyword evidence="3" id="KW-0677">Repeat</keyword>
<dbReference type="InterPro" id="IPR003591">
    <property type="entry name" value="Leu-rich_rpt_typical-subtyp"/>
</dbReference>
<keyword evidence="4" id="KW-1133">Transmembrane helix</keyword>
<keyword evidence="4" id="KW-0472">Membrane</keyword>
<proteinExistence type="predicted"/>
<feature type="non-terminal residue" evidence="6">
    <location>
        <position position="1"/>
    </location>
</feature>
<organism evidence="6 7">
    <name type="scientific">Polyodon spathula</name>
    <name type="common">North American paddlefish</name>
    <name type="synonym">Squalus spathula</name>
    <dbReference type="NCBI Taxonomy" id="7913"/>
    <lineage>
        <taxon>Eukaryota</taxon>
        <taxon>Metazoa</taxon>
        <taxon>Chordata</taxon>
        <taxon>Craniata</taxon>
        <taxon>Vertebrata</taxon>
        <taxon>Euteleostomi</taxon>
        <taxon>Actinopterygii</taxon>
        <taxon>Chondrostei</taxon>
        <taxon>Acipenseriformes</taxon>
        <taxon>Polyodontidae</taxon>
        <taxon>Polyodon</taxon>
    </lineage>
</organism>
<dbReference type="InterPro" id="IPR000483">
    <property type="entry name" value="Cys-rich_flank_reg_C"/>
</dbReference>
<evidence type="ECO:0000259" key="5">
    <source>
        <dbReference type="SMART" id="SM00082"/>
    </source>
</evidence>
<evidence type="ECO:0000256" key="4">
    <source>
        <dbReference type="SAM" id="Phobius"/>
    </source>
</evidence>
<sequence length="325" mass="36280">MLCLLTRTAFGCSPSCDCFENVSTVTCLDMNLSTVPKDMPIWVETLKVSGNNITTLTRGAFATNGTSLQLLATLLLSGNKIQFIEAFAFECLPSLKTLDLSSNRLLNISDDAFWGLHKLNVLSLNTSLSYSVGKQMINTRSIGRLSSLTRLELSGNKMSSLPVKLFASQNLKTLDLTNNSLKTVEAEIILKWSQHEKIQVYLQFNPFMCDCSLESLYSWLANTTQVPDAAHLRCFGPERLNGTLVLKLKTEDLECGNADLETVSYVLLGIVLALVGVIFLMVLYLNRKGIKRWLNNIREACRDQMDVYHYRYELDADPRLANVAA</sequence>
<feature type="transmembrane region" description="Helical" evidence="4">
    <location>
        <begin position="265"/>
        <end position="285"/>
    </location>
</feature>
<dbReference type="PANTHER" id="PTHR24364:SF16">
    <property type="entry name" value="TROPHOBLAST GLYCOPROTEIN-LIKE"/>
    <property type="match status" value="1"/>
</dbReference>
<protein>
    <submittedName>
        <fullName evidence="6">TPBG protein</fullName>
    </submittedName>
</protein>